<dbReference type="InterPro" id="IPR011249">
    <property type="entry name" value="Metalloenz_LuxS/M16"/>
</dbReference>
<reference evidence="3 4" key="1">
    <citation type="submission" date="2015-10" db="EMBL/GenBank/DDBJ databases">
        <title>Draft genomes sequences of Candida glabrata isolates 1A, 1B, 2A, 2B, 3A and 3B.</title>
        <authorList>
            <person name="Haavelsrud O.E."/>
            <person name="Gaustad P."/>
        </authorList>
    </citation>
    <scope>NUCLEOTIDE SEQUENCE [LARGE SCALE GENOMIC DNA]</scope>
    <source>
        <strain evidence="3">910700640</strain>
    </source>
</reference>
<gene>
    <name evidence="3" type="ORF">AO440_001289</name>
</gene>
<dbReference type="PANTHER" id="PTHR11851">
    <property type="entry name" value="METALLOPROTEASE"/>
    <property type="match status" value="1"/>
</dbReference>
<evidence type="ECO:0000259" key="2">
    <source>
        <dbReference type="Pfam" id="PF05193"/>
    </source>
</evidence>
<dbReference type="Pfam" id="PF00675">
    <property type="entry name" value="Peptidase_M16"/>
    <property type="match status" value="1"/>
</dbReference>
<dbReference type="VEuPathDB" id="FungiDB:GW608_F04169"/>
<accession>A0A0W0CM33</accession>
<feature type="domain" description="Peptidase M16 C-terminal" evidence="2">
    <location>
        <begin position="187"/>
        <end position="367"/>
    </location>
</feature>
<dbReference type="VEuPathDB" id="FungiDB:GVI51_F04191"/>
<dbReference type="InterPro" id="IPR007863">
    <property type="entry name" value="Peptidase_M16_C"/>
</dbReference>
<evidence type="ECO:0000313" key="3">
    <source>
        <dbReference type="EMBL" id="KTB00610.1"/>
    </source>
</evidence>
<dbReference type="Proteomes" id="UP000054886">
    <property type="component" value="Unassembled WGS sequence"/>
</dbReference>
<dbReference type="PANTHER" id="PTHR11851:SF126">
    <property type="entry name" value="CYTOCHROME B-C1 COMPLEX SUBUNIT 1, MITOCHONDRIAL"/>
    <property type="match status" value="1"/>
</dbReference>
<dbReference type="GO" id="GO:0004222">
    <property type="term" value="F:metalloendopeptidase activity"/>
    <property type="evidence" value="ECO:0007669"/>
    <property type="project" value="TreeGrafter"/>
</dbReference>
<dbReference type="GO" id="GO:0045275">
    <property type="term" value="C:respiratory chain complex III"/>
    <property type="evidence" value="ECO:0007669"/>
    <property type="project" value="EnsemblFungi"/>
</dbReference>
<dbReference type="GO" id="GO:0046872">
    <property type="term" value="F:metal ion binding"/>
    <property type="evidence" value="ECO:0007669"/>
    <property type="project" value="InterPro"/>
</dbReference>
<dbReference type="OrthoDB" id="10251424at2759"/>
<organism evidence="3 4">
    <name type="scientific">Candida glabrata</name>
    <name type="common">Yeast</name>
    <name type="synonym">Torulopsis glabrata</name>
    <dbReference type="NCBI Taxonomy" id="5478"/>
    <lineage>
        <taxon>Eukaryota</taxon>
        <taxon>Fungi</taxon>
        <taxon>Dikarya</taxon>
        <taxon>Ascomycota</taxon>
        <taxon>Saccharomycotina</taxon>
        <taxon>Saccharomycetes</taxon>
        <taxon>Saccharomycetales</taxon>
        <taxon>Saccharomycetaceae</taxon>
        <taxon>Nakaseomyces</taxon>
    </lineage>
</organism>
<dbReference type="InterPro" id="IPR011765">
    <property type="entry name" value="Pept_M16_N"/>
</dbReference>
<evidence type="ECO:0000313" key="4">
    <source>
        <dbReference type="Proteomes" id="UP000054886"/>
    </source>
</evidence>
<dbReference type="GO" id="GO:0008121">
    <property type="term" value="F:quinol-cytochrome-c reductase activity"/>
    <property type="evidence" value="ECO:0007669"/>
    <property type="project" value="EnsemblFungi"/>
</dbReference>
<dbReference type="VEuPathDB" id="FungiDB:CAGL0F04565g"/>
<proteinExistence type="predicted"/>
<protein>
    <submittedName>
        <fullName evidence="3">Cytochrome b-c1 complex subunit 1, mitochondrial</fullName>
    </submittedName>
</protein>
<dbReference type="InterPro" id="IPR050361">
    <property type="entry name" value="MPP/UQCRC_Complex"/>
</dbReference>
<dbReference type="SUPFAM" id="SSF63411">
    <property type="entry name" value="LuxS/MPP-like metallohydrolase"/>
    <property type="match status" value="2"/>
</dbReference>
<dbReference type="GO" id="GO:0005743">
    <property type="term" value="C:mitochondrial inner membrane"/>
    <property type="evidence" value="ECO:0007669"/>
    <property type="project" value="EnsemblFungi"/>
</dbReference>
<dbReference type="GO" id="GO:0006122">
    <property type="term" value="P:mitochondrial electron transport, ubiquinol to cytochrome c"/>
    <property type="evidence" value="ECO:0007669"/>
    <property type="project" value="EnsemblFungi"/>
</dbReference>
<comment type="caution">
    <text evidence="3">The sequence shown here is derived from an EMBL/GenBank/DDBJ whole genome shotgun (WGS) entry which is preliminary data.</text>
</comment>
<dbReference type="VEuPathDB" id="FungiDB:GWK60_F04169"/>
<dbReference type="VEuPathDB" id="FungiDB:B1J91_F04565g"/>
<dbReference type="Pfam" id="PF05193">
    <property type="entry name" value="Peptidase_M16_C"/>
    <property type="match status" value="1"/>
</dbReference>
<feature type="domain" description="Peptidase M16 N-terminal" evidence="1">
    <location>
        <begin position="34"/>
        <end position="176"/>
    </location>
</feature>
<sequence length="453" mass="49733">MLRAVASKQLRRGLATQVSGSLAPEISQLSNGVVVATEPNTSSSTASVGVVFGSGSSSENPYNNGISNLLSKTYKSTENRANAATKGVEVVSKVGREYQSYLVNSLPGQLSKSFDILNSTVLGNPTGSDKVFEQTKSNVLKQIEHFEETNHKGRVLEHLHATAFQNTPLSLPIRGTTESVDGLLKGDLEEFVNQHFISSNAVIVGTGNISHQELCELVEKSSLKFNSTTKAKPEANKKSTFLGSEIRLRDDTLPKAWISIAAEGEALTSPDYLVSQVAAQVFGSYNAAEPNSRLQGIKLLDDIQEYQLCDDFDHFSLSYRDSGLWGFVTTTQNVGSIDDLMHFVLKQWNRLTISVTETEVARGKAMLKLKLANEACKKNCHIASDLGNLVLNQGVKFNQDEIFRKIDAITVKDVKAWAGKKLWDQDIAIAGTGQIEGLFDYMRLRNDMSMMRW</sequence>
<name>A0A0W0CM33_CANGB</name>
<dbReference type="GO" id="GO:0006627">
    <property type="term" value="P:protein processing involved in protein targeting to mitochondrion"/>
    <property type="evidence" value="ECO:0007669"/>
    <property type="project" value="TreeGrafter"/>
</dbReference>
<dbReference type="Gene3D" id="3.30.830.10">
    <property type="entry name" value="Metalloenzyme, LuxS/M16 peptidase-like"/>
    <property type="match status" value="2"/>
</dbReference>
<evidence type="ECO:0000259" key="1">
    <source>
        <dbReference type="Pfam" id="PF00675"/>
    </source>
</evidence>
<dbReference type="EMBL" id="LLZZ01000137">
    <property type="protein sequence ID" value="KTB00610.1"/>
    <property type="molecule type" value="Genomic_DNA"/>
</dbReference>
<dbReference type="AlphaFoldDB" id="A0A0W0CM33"/>